<evidence type="ECO:0000313" key="13">
    <source>
        <dbReference type="EMBL" id="CAD7628202.1"/>
    </source>
</evidence>
<feature type="transmembrane region" description="Helical" evidence="10">
    <location>
        <begin position="436"/>
        <end position="456"/>
    </location>
</feature>
<feature type="transmembrane region" description="Helical" evidence="10">
    <location>
        <begin position="726"/>
        <end position="748"/>
    </location>
</feature>
<dbReference type="EMBL" id="OC860037">
    <property type="protein sequence ID" value="CAD7628202.1"/>
    <property type="molecule type" value="Genomic_DNA"/>
</dbReference>
<evidence type="ECO:0000256" key="10">
    <source>
        <dbReference type="SAM" id="Phobius"/>
    </source>
</evidence>
<evidence type="ECO:0000256" key="7">
    <source>
        <dbReference type="ARBA" id="ARBA00023303"/>
    </source>
</evidence>
<keyword evidence="5 8" id="KW-0406">Ion transport</keyword>
<feature type="transmembrane region" description="Helical" evidence="10">
    <location>
        <begin position="322"/>
        <end position="349"/>
    </location>
</feature>
<evidence type="ECO:0000256" key="8">
    <source>
        <dbReference type="RuleBase" id="RU003857"/>
    </source>
</evidence>
<dbReference type="GO" id="GO:0030322">
    <property type="term" value="P:stabilization of membrane potential"/>
    <property type="evidence" value="ECO:0007669"/>
    <property type="project" value="TreeGrafter"/>
</dbReference>
<dbReference type="GO" id="GO:0005886">
    <property type="term" value="C:plasma membrane"/>
    <property type="evidence" value="ECO:0007669"/>
    <property type="project" value="TreeGrafter"/>
</dbReference>
<keyword evidence="7 8" id="KW-0407">Ion channel</keyword>
<comment type="subcellular location">
    <subcellularLocation>
        <location evidence="1">Membrane</location>
        <topology evidence="1">Multi-pass membrane protein</topology>
    </subcellularLocation>
</comment>
<dbReference type="Pfam" id="PF00754">
    <property type="entry name" value="F5_F8_type_C"/>
    <property type="match status" value="1"/>
</dbReference>
<evidence type="ECO:0000256" key="6">
    <source>
        <dbReference type="ARBA" id="ARBA00023136"/>
    </source>
</evidence>
<name>A0A7R9Q0Z5_9ACAR</name>
<dbReference type="Gene3D" id="1.10.287.70">
    <property type="match status" value="1"/>
</dbReference>
<organism evidence="13">
    <name type="scientific">Medioppia subpectinata</name>
    <dbReference type="NCBI Taxonomy" id="1979941"/>
    <lineage>
        <taxon>Eukaryota</taxon>
        <taxon>Metazoa</taxon>
        <taxon>Ecdysozoa</taxon>
        <taxon>Arthropoda</taxon>
        <taxon>Chelicerata</taxon>
        <taxon>Arachnida</taxon>
        <taxon>Acari</taxon>
        <taxon>Acariformes</taxon>
        <taxon>Sarcoptiformes</taxon>
        <taxon>Oribatida</taxon>
        <taxon>Brachypylina</taxon>
        <taxon>Oppioidea</taxon>
        <taxon>Oppiidae</taxon>
        <taxon>Medioppia</taxon>
    </lineage>
</organism>
<feature type="domain" description="Potassium channel" evidence="12">
    <location>
        <begin position="673"/>
        <end position="752"/>
    </location>
</feature>
<evidence type="ECO:0000256" key="9">
    <source>
        <dbReference type="SAM" id="MobiDB-lite"/>
    </source>
</evidence>
<keyword evidence="6 10" id="KW-0472">Membrane</keyword>
<evidence type="ECO:0000256" key="1">
    <source>
        <dbReference type="ARBA" id="ARBA00004141"/>
    </source>
</evidence>
<dbReference type="InterPro" id="IPR003280">
    <property type="entry name" value="2pore_dom_K_chnl"/>
</dbReference>
<feature type="domain" description="Potassium channel" evidence="12">
    <location>
        <begin position="436"/>
        <end position="493"/>
    </location>
</feature>
<dbReference type="SUPFAM" id="SSF81324">
    <property type="entry name" value="Voltage-gated potassium channels"/>
    <property type="match status" value="2"/>
</dbReference>
<feature type="region of interest" description="Disordered" evidence="9">
    <location>
        <begin position="634"/>
        <end position="658"/>
    </location>
</feature>
<dbReference type="InterPro" id="IPR000421">
    <property type="entry name" value="FA58C"/>
</dbReference>
<evidence type="ECO:0000256" key="3">
    <source>
        <dbReference type="ARBA" id="ARBA00022692"/>
    </source>
</evidence>
<evidence type="ECO:0000259" key="12">
    <source>
        <dbReference type="Pfam" id="PF07885"/>
    </source>
</evidence>
<comment type="similarity">
    <text evidence="8">Belongs to the two pore domain potassium channel (TC 1.A.1.8) family.</text>
</comment>
<dbReference type="Pfam" id="PF07885">
    <property type="entry name" value="Ion_trans_2"/>
    <property type="match status" value="2"/>
</dbReference>
<feature type="compositionally biased region" description="Acidic residues" evidence="9">
    <location>
        <begin position="641"/>
        <end position="658"/>
    </location>
</feature>
<accession>A0A7R9Q0Z5</accession>
<keyword evidence="3 8" id="KW-0812">Transmembrane</keyword>
<reference evidence="13" key="1">
    <citation type="submission" date="2020-11" db="EMBL/GenBank/DDBJ databases">
        <authorList>
            <person name="Tran Van P."/>
        </authorList>
    </citation>
    <scope>NUCLEOTIDE SEQUENCE</scope>
</reference>
<feature type="domain" description="F5/8 type C" evidence="11">
    <location>
        <begin position="71"/>
        <end position="143"/>
    </location>
</feature>
<dbReference type="InterPro" id="IPR013099">
    <property type="entry name" value="K_chnl_dom"/>
</dbReference>
<dbReference type="InterPro" id="IPR008979">
    <property type="entry name" value="Galactose-bd-like_sf"/>
</dbReference>
<keyword evidence="2 8" id="KW-0813">Transport</keyword>
<dbReference type="SUPFAM" id="SSF49785">
    <property type="entry name" value="Galactose-binding domain-like"/>
    <property type="match status" value="1"/>
</dbReference>
<evidence type="ECO:0000256" key="4">
    <source>
        <dbReference type="ARBA" id="ARBA00022989"/>
    </source>
</evidence>
<keyword evidence="4 10" id="KW-1133">Transmembrane helix</keyword>
<evidence type="ECO:0000256" key="5">
    <source>
        <dbReference type="ARBA" id="ARBA00023065"/>
    </source>
</evidence>
<evidence type="ECO:0000259" key="11">
    <source>
        <dbReference type="Pfam" id="PF00754"/>
    </source>
</evidence>
<feature type="transmembrane region" description="Helical" evidence="10">
    <location>
        <begin position="666"/>
        <end position="687"/>
    </location>
</feature>
<dbReference type="OrthoDB" id="6510073at2759"/>
<dbReference type="GO" id="GO:0022841">
    <property type="term" value="F:potassium ion leak channel activity"/>
    <property type="evidence" value="ECO:0007669"/>
    <property type="project" value="TreeGrafter"/>
</dbReference>
<dbReference type="PANTHER" id="PTHR11003">
    <property type="entry name" value="POTASSIUM CHANNEL, SUBFAMILY K"/>
    <property type="match status" value="1"/>
</dbReference>
<evidence type="ECO:0000256" key="2">
    <source>
        <dbReference type="ARBA" id="ARBA00022448"/>
    </source>
</evidence>
<feature type="transmembrane region" description="Helical" evidence="10">
    <location>
        <begin position="468"/>
        <end position="486"/>
    </location>
</feature>
<dbReference type="Gene3D" id="2.60.120.260">
    <property type="entry name" value="Galactose-binding domain-like"/>
    <property type="match status" value="1"/>
</dbReference>
<keyword evidence="14" id="KW-1185">Reference proteome</keyword>
<dbReference type="Proteomes" id="UP000759131">
    <property type="component" value="Unassembled WGS sequence"/>
</dbReference>
<dbReference type="PANTHER" id="PTHR11003:SF334">
    <property type="entry name" value="FI03418P"/>
    <property type="match status" value="1"/>
</dbReference>
<gene>
    <name evidence="13" type="ORF">OSB1V03_LOCUS8624</name>
</gene>
<dbReference type="PRINTS" id="PR01333">
    <property type="entry name" value="2POREKCHANEL"/>
</dbReference>
<protein>
    <submittedName>
        <fullName evidence="13">Uncharacterized protein</fullName>
    </submittedName>
</protein>
<dbReference type="EMBL" id="CAJPIZ010005462">
    <property type="protein sequence ID" value="CAG2108632.1"/>
    <property type="molecule type" value="Genomic_DNA"/>
</dbReference>
<dbReference type="GO" id="GO:0015271">
    <property type="term" value="F:outward rectifier potassium channel activity"/>
    <property type="evidence" value="ECO:0007669"/>
    <property type="project" value="TreeGrafter"/>
</dbReference>
<dbReference type="AlphaFoldDB" id="A0A7R9Q0Z5"/>
<sequence length="777" mass="87873">MKDKAVITNENQSNRFNWDELLMNMTNRGLVINTSSDNTSLCIDQFLFEVMAGQVGDLVAPADQPSSTEWPIVVRLGFPLNVNHIDLQLSDIRGDRFSYKIQYSSEGLIWETLYDYTNYTTANQQSLYFEPIVAQQFRIRGTHQIRMDSTTKDSFNSIKSFRCYYNPKQMAVERIDGLLANPYWIRNAIQQRVYHDSNTTGQQDMKYYSRLMSSNKPIIVALDQPVMIDSFEFVLWDKDERAYSYVVEVKDGNDWIKLADKSQDVCRSLQTIAFSRRPINLNPSLMLDISCGRISGPFGPNTRRPTMLAVNEIFLRGFHSTLIVYCPLDLGFTLIAFLFSHIGLCALVFGYSIVGAFTFRAIEAPNELNYRQIITAERLHFADTVWTITQNSSVLKQKEWCEDVAKELEKLEKSLVIALKYKGYDGRDDTSDEDTLQWNFFGALLYSIIVITTIGYGNIAPKTKIGKLVTIMYAIAGIPLMLLFLSNIGDAMANSFKFLYWKVCCILCINPRKYRKRRRRKQRHVHRIAIQSLSATTGAAPVHPIPITTAPVPQYQSLPRMNSKYMANRQSHNRSNSERDLSSVPIICNKYAFQVNEISVNHVGDPTLVDIFDRYGDRPVAPFQNSIGLMPLAGGQSGVGDETDDYLSDESAESESEMGDIPNVPITLCVALVVGYICGGGFLFQFLEMWTFLDASYFSFVTLTTIGFGDLVPGSAVFSREDAQTILGICALYLLFGMSLLAMSFNLVKEEVTKKIRFIGKRIGILAKHDDSDSDSD</sequence>
<proteinExistence type="inferred from homology"/>
<evidence type="ECO:0000313" key="14">
    <source>
        <dbReference type="Proteomes" id="UP000759131"/>
    </source>
</evidence>